<accession>A0AC61RBJ8</accession>
<dbReference type="EMBL" id="SRYB01000044">
    <property type="protein sequence ID" value="TGY76151.1"/>
    <property type="molecule type" value="Genomic_DNA"/>
</dbReference>
<keyword evidence="2" id="KW-1185">Reference proteome</keyword>
<evidence type="ECO:0000313" key="1">
    <source>
        <dbReference type="EMBL" id="TGY76151.1"/>
    </source>
</evidence>
<proteinExistence type="predicted"/>
<gene>
    <name evidence="1" type="ORF">E5331_18740</name>
</gene>
<dbReference type="Proteomes" id="UP000306319">
    <property type="component" value="Unassembled WGS sequence"/>
</dbReference>
<evidence type="ECO:0000313" key="2">
    <source>
        <dbReference type="Proteomes" id="UP000306319"/>
    </source>
</evidence>
<protein>
    <submittedName>
        <fullName evidence="1">Uncharacterized protein</fullName>
    </submittedName>
</protein>
<reference evidence="1" key="1">
    <citation type="submission" date="2019-04" db="EMBL/GenBank/DDBJ databases">
        <title>Microbes associate with the intestines of laboratory mice.</title>
        <authorList>
            <person name="Navarre W."/>
            <person name="Wong E."/>
            <person name="Huang K."/>
            <person name="Tropini C."/>
            <person name="Ng K."/>
            <person name="Yu B."/>
        </authorList>
    </citation>
    <scope>NUCLEOTIDE SEQUENCE</scope>
    <source>
        <strain evidence="1">NM04_E33</strain>
    </source>
</reference>
<sequence length="537" mass="56838">MNRFLLSAIACSVSYGAFATAPALNKVWDASATLLSAADKVAYNSPVAVDADGNMIAAGNFDINATFGDVALSADDFESYIVKYDKTGVAKWAVSISLGATVKDITTDANGNIFVAGSFADEVTFGTTSGETITKEGAKIDGDFTPSQNASFIAKYDANGVLKQVQTFVPEPLPVFNGSESYFPMDGDVFFRINHIEVSDNGVYASAIYTGKTTVGNTSFEGSYNDFLGFMFLDLKSSAILKCDADLSGCSAVATYGVDTPLATEDDQYQAGVATFGIKDNNVYAVFSGNGPLTISSGEYNEITLDAEPSSYNYLLAEITESGELGEMYPVACPESGFQTNYIPAIVTFSGENMLVAGSEPFAENYGTPEERLSNRLFVITAPLANFEAATTEAKEIAEGKINYNGIKSAAALADGTIYLSTLGYYSDVEGDNKKGDFAGTVKTFSFSAGEFAPVAVAENAIGVAAAEDYVAFATENGVETKFSLFNTSDSAVDEILSDDANAPVEYFNLQGQRVANPSEGVFIRRQGSKATKIMVK</sequence>
<name>A0AC61RBJ8_9BACT</name>
<comment type="caution">
    <text evidence="1">The sequence shown here is derived from an EMBL/GenBank/DDBJ whole genome shotgun (WGS) entry which is preliminary data.</text>
</comment>
<organism evidence="1 2">
    <name type="scientific">Lepagella muris</name>
    <dbReference type="NCBI Taxonomy" id="3032870"/>
    <lineage>
        <taxon>Bacteria</taxon>
        <taxon>Pseudomonadati</taxon>
        <taxon>Bacteroidota</taxon>
        <taxon>Bacteroidia</taxon>
        <taxon>Bacteroidales</taxon>
        <taxon>Muribaculaceae</taxon>
        <taxon>Lepagella</taxon>
    </lineage>
</organism>